<organism evidence="1 2">
    <name type="scientific">Phlebia brevispora</name>
    <dbReference type="NCBI Taxonomy" id="194682"/>
    <lineage>
        <taxon>Eukaryota</taxon>
        <taxon>Fungi</taxon>
        <taxon>Dikarya</taxon>
        <taxon>Basidiomycota</taxon>
        <taxon>Agaricomycotina</taxon>
        <taxon>Agaricomycetes</taxon>
        <taxon>Polyporales</taxon>
        <taxon>Meruliaceae</taxon>
        <taxon>Phlebia</taxon>
    </lineage>
</organism>
<gene>
    <name evidence="1" type="ORF">NM688_g2194</name>
</gene>
<evidence type="ECO:0000313" key="1">
    <source>
        <dbReference type="EMBL" id="KAJ3556130.1"/>
    </source>
</evidence>
<protein>
    <submittedName>
        <fullName evidence="1">Uncharacterized protein</fullName>
    </submittedName>
</protein>
<keyword evidence="2" id="KW-1185">Reference proteome</keyword>
<accession>A0ACC1T9C6</accession>
<reference evidence="1" key="1">
    <citation type="submission" date="2022-07" db="EMBL/GenBank/DDBJ databases">
        <title>Genome Sequence of Phlebia brevispora.</title>
        <authorList>
            <person name="Buettner E."/>
        </authorList>
    </citation>
    <scope>NUCLEOTIDE SEQUENCE</scope>
    <source>
        <strain evidence="1">MPL23</strain>
    </source>
</reference>
<proteinExistence type="predicted"/>
<sequence length="2077" mass="241688">MTRRKINKDGELRSKVVRGRRGSLQNLPAMPVDILVEIMLHLRPLDILHLSRTNKAFRKFLMTRASEFIWKRARENVPNLPPCPEDLNEPAYANLVFDTHCHECLASGVRKVLWELRVRYCPSCRGKKFMRSSYLVREYPSLEDLSESQLSTLFPSIQSGKLLLYYKPEVEAYVRNLSLPDIPSQDDSSTEKGWRARPEMQPIIEHAELCAAWSEQLKDERNRELEVIRKRRYKDIMARLEALGWDMELEYLKQHRWSTLVRHPRVTEPKDLTDKAWERILPSLTEVLERARADRLKRDLTLRRAARFSLFMKFYAEWRHAQGSGAILPQAIDFVEHNELREIVLAPEDNVVTEDTFNETLLQLLPTWAEQWREKCRSVLVQRYTHADTDVDEHAAGAGLLALAATVWICRDCLDCSERQVVFHYPEVMEHRCFYEYVFDWQIDIYTRNEWEQLVMGVVDHRGWDGYLLAGDMAHLCAVEVVQACKMDPAAVTTEEMDRLDIRLTCKACQKAHSSSPIKTKKVFSWRAALQHYGSKQHAYFSEDDFDEGPDAPIEWECVGEDELRVVKDIEESAKKGCYDPFKFEERPRAWLEQPNSLCCAYCPEGSMSIEGAEKHVDEMHYDHPIRSSAPDYYRDKSLGPVIPSPIMLITEPNSYDELEALRKARADDPILTESITWFLDGRAGRESATSSPANHHRLLTIMARRKADKGGEVRMKVVRGRRGSLQNLPAMPVDILVEILSHLRPLDILHISRTNKAFRKFLMARASEFIWKRARENVPGLPPCPEDLSEPSYANLAFDTHCHECLASGVKMVLWEFRARYCPSCRKEKFWCRAAIVKQYPKLSALSVVAFDLLFPSIPYGFYKYQYYMPTVRDYARKPSTEISQLQREPLTSLREKDWRSRPELQAILKHAALCEEWCEKLKAERSRDLQAIRTRRYEDIQSRLRALEWGPELDFLKETRSRDLTDHPHVTESKELTDKAWEKILPSLIGVLEKARADLLKRERVSLEVERMWLFMEVYAMWREMQGPDAILPQAVDIARHDELRDIILAPQETVVMPETFEPLQPLFRKWAEEWRESCRTSLAKTYPTDEKSDESPPDTHVLDLAATAWTCKCCSLHRERHPVLQYPEVLEHGCLNRRMHQFEIGMFAHRDEWEYAVRAVTGYRKWTIEPLIMEDAHTCAVEVIRACGMDPATVTREEMDKLDVRLTCKGCWKGYSPDPVEIKKIFSWRAALRHYMEHDESHESEDYNGLGQGTYTPIEWERVADDQMSLVKRIEESARDKCYDIDLLEAYPHALPSELRSFCCSYCPKGLMDEKEAEEHVDVHLKHLESITTGRYHRDKSAGPIVPSPIVIIVKPNSYDDLRKVWTDDPVVTEAVSNAEASHGRTTCHDFASAHEAEKAIPVAWYASRTLARRRFALNMPVKRKQTRKVAKNTQGRQTPREVQAPKRRQLRGRLKNFSSMPLDIVEEIFSHLEPLDFLMLMRTCKTLRRMISDRGNSRMWVKARANVPDLPPCPEHLSEPEYASFMFERHCMSCTKKPATHPFVDMTARYCKQCVDSKFTETVPYEFPPMILDALAELVPYKQRWQREPLYHFPDLDRIHMALAGIEGNLDAQEDLVTRLKERRSSMKKYEPLLREWLWKRRVEHEKNLEVMRQARVAEITSRLQALGYGDVLDDEPYLPRDSWRKLAGVNIAEELTERSWDKLKPGLMEAMAHIRERSEWRRARNLVQPRCKLFLEAYDKYLSDARGMHPQRFYPTAADILLHPQVRKIMLDENQDVSVEDLIDQFPSLVQDWITSVGVSLLQTAAKDIGNLEPCDKPLEMAHMVFTCKECQNSAGIPPLLHYPALLWHPCCHEQLRRMVQDDILARRGHSDPYTHVLTQTPEYGTHPLLKSAWSASVLAFDKPRSDAIQAILRACGRNPMQHTRQHLNDLDELFRCQKCLDERSPLHMVMDWRAMLNHHESLAHAADGPRQLQCFKLTPEARRDVNEQHQKDLLDEYWKCPLCDVICSEYFTFEGIARHLNNVHGVENVLTLVDVYKPSLYISSDIDPDTSIGYFIRDGLQMSREQPSHLY</sequence>
<name>A0ACC1T9C6_9APHY</name>
<dbReference type="EMBL" id="JANHOG010000268">
    <property type="protein sequence ID" value="KAJ3556130.1"/>
    <property type="molecule type" value="Genomic_DNA"/>
</dbReference>
<evidence type="ECO:0000313" key="2">
    <source>
        <dbReference type="Proteomes" id="UP001148662"/>
    </source>
</evidence>
<dbReference type="Proteomes" id="UP001148662">
    <property type="component" value="Unassembled WGS sequence"/>
</dbReference>
<comment type="caution">
    <text evidence="1">The sequence shown here is derived from an EMBL/GenBank/DDBJ whole genome shotgun (WGS) entry which is preliminary data.</text>
</comment>